<dbReference type="EC" id="1.1.1.302" evidence="4"/>
<feature type="domain" description="Bacterial bifunctional deaminase-reductase C-terminal" evidence="12">
    <location>
        <begin position="314"/>
        <end position="525"/>
    </location>
</feature>
<dbReference type="Pfam" id="PF02678">
    <property type="entry name" value="Pirin"/>
    <property type="match status" value="1"/>
</dbReference>
<evidence type="ECO:0000259" key="12">
    <source>
        <dbReference type="Pfam" id="PF01872"/>
    </source>
</evidence>
<evidence type="ECO:0000256" key="7">
    <source>
        <dbReference type="ARBA" id="ARBA00031630"/>
    </source>
</evidence>
<evidence type="ECO:0000259" key="13">
    <source>
        <dbReference type="Pfam" id="PF02678"/>
    </source>
</evidence>
<dbReference type="GO" id="GO:0008703">
    <property type="term" value="F:5-amino-6-(5-phosphoribosylamino)uracil reductase activity"/>
    <property type="evidence" value="ECO:0007669"/>
    <property type="project" value="InterPro"/>
</dbReference>
<evidence type="ECO:0000256" key="2">
    <source>
        <dbReference type="ARBA" id="ARBA00008416"/>
    </source>
</evidence>
<sequence length="616" mass="65539">MPPTSSAASTAACAAAAGAGAAAKAAPLSRAVFAPRRWHERGAANHGWLKTFHTFSFASYHDPRFEDFGPLRVLNEDRVAPRTGFPTHPHSNAEIFSYVLSGELTHKDSLGNVEVLKRGEVQFTSAGSGIRHSEYNDHPSEAVHFLQIWYTPDQRNLPPKYYTHPQISDAAKRDVLLTLIRPASTFTAQELSLTGLLPAGRAIPAHAALVTRASLLSPRAKVTHQVGGETGEKEGERWVYVHLAMSSGWKDPDVYRAALRKAVQGNQSHKDRLAHAANFLEHVYGEAPDWSTTAKSQDGSEHAARKMEKQQARPQVTLTFAQSIDGFIAGPGKKQVALSAPESFVMTHAMRTMHDGILVGVGTLKSDDPQLNARLLNPLPSGEAPSLASLPRPIVLDTSLLTPLEAKILANHAAGTGARPLLVTSVGGAHAARAGWAERRAALTEAGAEILEVPSSATDAAQLDWKAVLAALDGAGIKRLMVEGGASVISSLLCAHSASSDEPLIDTLIVTISRQALGAGESYVAPTWLARTLLPGSVKTSRRGKARALLSKTPSAEPFGMDFVLAWGGGAPPSAAQATVRVGETVLEEGDGVFVRQARVGETLEIENLSARDAEM</sequence>
<evidence type="ECO:0000256" key="4">
    <source>
        <dbReference type="ARBA" id="ARBA00012851"/>
    </source>
</evidence>
<evidence type="ECO:0000256" key="11">
    <source>
        <dbReference type="SAM" id="MobiDB-lite"/>
    </source>
</evidence>
<evidence type="ECO:0000256" key="6">
    <source>
        <dbReference type="ARBA" id="ARBA00030073"/>
    </source>
</evidence>
<accession>A0A316ZCP8</accession>
<dbReference type="CDD" id="cd02910">
    <property type="entry name" value="cupin_Yhhw_N"/>
    <property type="match status" value="1"/>
</dbReference>
<dbReference type="SUPFAM" id="SSF51182">
    <property type="entry name" value="RmlC-like cupins"/>
    <property type="match status" value="1"/>
</dbReference>
<comment type="similarity">
    <text evidence="3">Belongs to the HTP reductase family.</text>
</comment>
<comment type="function">
    <text evidence="1">Catalyzes an early step in riboflavin biosynthesis, the NADPH-dependent reduction of the ribose side chain of 2,5-diamino-6-ribosylamino-4(3H)-pyrimidinone 5'-phosphate, yielding 2,5-diamino-6-ribitylamino-4(3H)-pyrimidinone 5'-phosphate.</text>
</comment>
<dbReference type="Pfam" id="PF01872">
    <property type="entry name" value="RibD_C"/>
    <property type="match status" value="1"/>
</dbReference>
<dbReference type="InterPro" id="IPR003829">
    <property type="entry name" value="Pirin_N_dom"/>
</dbReference>
<evidence type="ECO:0000256" key="8">
    <source>
        <dbReference type="ARBA" id="ARBA00047550"/>
    </source>
</evidence>
<evidence type="ECO:0000313" key="15">
    <source>
        <dbReference type="Proteomes" id="UP000245946"/>
    </source>
</evidence>
<dbReference type="OrthoDB" id="10261807at2759"/>
<proteinExistence type="inferred from homology"/>
<comment type="catalytic activity">
    <reaction evidence="8">
        <text>2,5-diamino-6-(1-D-ribitylamino)pyrimidin-4(3H)-one 5'-phosphate + NAD(+) = 2,5-diamino-6-(1-D-ribosylamino)pyrimidin-4(3H)-one 5'-phosphate + NADH + H(+)</text>
        <dbReference type="Rhea" id="RHEA:27274"/>
        <dbReference type="ChEBI" id="CHEBI:15378"/>
        <dbReference type="ChEBI" id="CHEBI:57540"/>
        <dbReference type="ChEBI" id="CHEBI:57945"/>
        <dbReference type="ChEBI" id="CHEBI:58890"/>
        <dbReference type="ChEBI" id="CHEBI:59545"/>
        <dbReference type="EC" id="1.1.1.302"/>
    </reaction>
</comment>
<dbReference type="InterPro" id="IPR024072">
    <property type="entry name" value="DHFR-like_dom_sf"/>
</dbReference>
<dbReference type="Gene3D" id="3.40.430.10">
    <property type="entry name" value="Dihydrofolate Reductase, subunit A"/>
    <property type="match status" value="1"/>
</dbReference>
<dbReference type="STRING" id="58919.A0A316ZCP8"/>
<dbReference type="PANTHER" id="PTHR43212:SF3">
    <property type="entry name" value="QUERCETIN 2,3-DIOXYGENASE"/>
    <property type="match status" value="1"/>
</dbReference>
<dbReference type="AlphaFoldDB" id="A0A316ZCP8"/>
<comment type="catalytic activity">
    <reaction evidence="9">
        <text>2,5-diamino-6-(1-D-ribitylamino)pyrimidin-4(3H)-one 5'-phosphate + NADP(+) = 2,5-diamino-6-(1-D-ribosylamino)pyrimidin-4(3H)-one 5'-phosphate + NADPH + H(+)</text>
        <dbReference type="Rhea" id="RHEA:27278"/>
        <dbReference type="ChEBI" id="CHEBI:15378"/>
        <dbReference type="ChEBI" id="CHEBI:57783"/>
        <dbReference type="ChEBI" id="CHEBI:58349"/>
        <dbReference type="ChEBI" id="CHEBI:58890"/>
        <dbReference type="ChEBI" id="CHEBI:59545"/>
        <dbReference type="EC" id="1.1.1.302"/>
    </reaction>
</comment>
<evidence type="ECO:0000256" key="3">
    <source>
        <dbReference type="ARBA" id="ARBA00009723"/>
    </source>
</evidence>
<keyword evidence="15" id="KW-1185">Reference proteome</keyword>
<dbReference type="Gene3D" id="2.60.120.10">
    <property type="entry name" value="Jelly Rolls"/>
    <property type="match status" value="1"/>
</dbReference>
<gene>
    <name evidence="14" type="ORF">FA09DRAFT_337451</name>
</gene>
<evidence type="ECO:0000256" key="10">
    <source>
        <dbReference type="RuleBase" id="RU003457"/>
    </source>
</evidence>
<reference evidence="14 15" key="1">
    <citation type="journal article" date="2018" name="Mol. Biol. Evol.">
        <title>Broad Genomic Sampling Reveals a Smut Pathogenic Ancestry of the Fungal Clade Ustilaginomycotina.</title>
        <authorList>
            <person name="Kijpornyongpan T."/>
            <person name="Mondo S.J."/>
            <person name="Barry K."/>
            <person name="Sandor L."/>
            <person name="Lee J."/>
            <person name="Lipzen A."/>
            <person name="Pangilinan J."/>
            <person name="LaButti K."/>
            <person name="Hainaut M."/>
            <person name="Henrissat B."/>
            <person name="Grigoriev I.V."/>
            <person name="Spatafora J.W."/>
            <person name="Aime M.C."/>
        </authorList>
    </citation>
    <scope>NUCLEOTIDE SEQUENCE [LARGE SCALE GENOMIC DNA]</scope>
    <source>
        <strain evidence="14 15">MCA 4186</strain>
    </source>
</reference>
<dbReference type="RefSeq" id="XP_025599590.1">
    <property type="nucleotide sequence ID" value="XM_025743995.1"/>
</dbReference>
<dbReference type="SUPFAM" id="SSF53597">
    <property type="entry name" value="Dihydrofolate reductase-like"/>
    <property type="match status" value="1"/>
</dbReference>
<evidence type="ECO:0000256" key="9">
    <source>
        <dbReference type="ARBA" id="ARBA00049020"/>
    </source>
</evidence>
<dbReference type="Proteomes" id="UP000245946">
    <property type="component" value="Unassembled WGS sequence"/>
</dbReference>
<dbReference type="GO" id="GO:0009231">
    <property type="term" value="P:riboflavin biosynthetic process"/>
    <property type="evidence" value="ECO:0007669"/>
    <property type="project" value="InterPro"/>
</dbReference>
<protein>
    <recommendedName>
        <fullName evidence="5">2,5-diamino-6-ribosylamino-4(3H)-pyrimidinone 5'-phosphate reductase</fullName>
        <ecNumber evidence="4">1.1.1.302</ecNumber>
    </recommendedName>
    <alternativeName>
        <fullName evidence="7">2,5-diamino-6-(5-phospho-D-ribosylamino)pyrimidin-4(3H)-one reductase</fullName>
    </alternativeName>
    <alternativeName>
        <fullName evidence="6">2,5-diamino-6-ribitylamino-4(3H)-pyrimidinone 5'-phosphate synthase</fullName>
    </alternativeName>
</protein>
<dbReference type="InterPro" id="IPR012093">
    <property type="entry name" value="Pirin"/>
</dbReference>
<feature type="region of interest" description="Disordered" evidence="11">
    <location>
        <begin position="290"/>
        <end position="314"/>
    </location>
</feature>
<name>A0A316ZCP8_9BASI</name>
<dbReference type="GeneID" id="37271539"/>
<feature type="compositionally biased region" description="Basic and acidic residues" evidence="11">
    <location>
        <begin position="298"/>
        <end position="311"/>
    </location>
</feature>
<comment type="similarity">
    <text evidence="2 10">Belongs to the pirin family.</text>
</comment>
<evidence type="ECO:0000256" key="1">
    <source>
        <dbReference type="ARBA" id="ARBA00003555"/>
    </source>
</evidence>
<evidence type="ECO:0000256" key="5">
    <source>
        <dbReference type="ARBA" id="ARBA00015035"/>
    </source>
</evidence>
<dbReference type="EMBL" id="KZ819288">
    <property type="protein sequence ID" value="PWN99311.1"/>
    <property type="molecule type" value="Genomic_DNA"/>
</dbReference>
<dbReference type="PANTHER" id="PTHR43212">
    <property type="entry name" value="QUERCETIN 2,3-DIOXYGENASE"/>
    <property type="match status" value="1"/>
</dbReference>
<dbReference type="InterPro" id="IPR002734">
    <property type="entry name" value="RibDG_C"/>
</dbReference>
<feature type="domain" description="Pirin N-terminal" evidence="13">
    <location>
        <begin position="44"/>
        <end position="149"/>
    </location>
</feature>
<evidence type="ECO:0000313" key="14">
    <source>
        <dbReference type="EMBL" id="PWN99311.1"/>
    </source>
</evidence>
<dbReference type="InterPro" id="IPR011051">
    <property type="entry name" value="RmlC_Cupin_sf"/>
</dbReference>
<dbReference type="InterPro" id="IPR014710">
    <property type="entry name" value="RmlC-like_jellyroll"/>
</dbReference>
<organism evidence="14 15">
    <name type="scientific">Tilletiopsis washingtonensis</name>
    <dbReference type="NCBI Taxonomy" id="58919"/>
    <lineage>
        <taxon>Eukaryota</taxon>
        <taxon>Fungi</taxon>
        <taxon>Dikarya</taxon>
        <taxon>Basidiomycota</taxon>
        <taxon>Ustilaginomycotina</taxon>
        <taxon>Exobasidiomycetes</taxon>
        <taxon>Entylomatales</taxon>
        <taxon>Entylomatales incertae sedis</taxon>
        <taxon>Tilletiopsis</taxon>
    </lineage>
</organism>